<proteinExistence type="predicted"/>
<accession>A0A8S5M0P9</accession>
<sequence length="346" mass="40442">MPSKSKYLPSNEDGKLVNALIKIEGRELKYSELCTAVDMPLRNGDSRSSQLDKIRNYCQLDTVDNVYPTRYIVQEVYPEADALINELDKDSYQAAFEAALYQIFLKTNCATIYASTSNLLRMFQEVNDNFSYTYSQAVENSEHYGYMSLVNGVVYNILAQWTRRKLLTMKNRYVIDLNRGYRLYKQRYNPERKETWLETYDVPEDSPDHQTCLSIYSKAVNEIMPPNWGKIIDNRVYKPYVSTEQYKTFEARLAQLTLETFGGEYVKVKEVYIIKPATKEWIANRLLDVYEHYPSFEKINKEACAKIIQTSQLSCITGKQRREFVDINMNNKQSDKLKDLIKKENG</sequence>
<dbReference type="EMBL" id="BK014790">
    <property type="protein sequence ID" value="DAD75812.1"/>
    <property type="molecule type" value="Genomic_DNA"/>
</dbReference>
<protein>
    <submittedName>
        <fullName evidence="1">Uncharacterized protein</fullName>
    </submittedName>
</protein>
<reference evidence="1" key="1">
    <citation type="journal article" date="2021" name="Proc. Natl. Acad. Sci. U.S.A.">
        <title>A Catalog of Tens of Thousands of Viruses from Human Metagenomes Reveals Hidden Associations with Chronic Diseases.</title>
        <authorList>
            <person name="Tisza M.J."/>
            <person name="Buck C.B."/>
        </authorList>
    </citation>
    <scope>NUCLEOTIDE SEQUENCE</scope>
    <source>
        <strain evidence="1">Ct37J14</strain>
    </source>
</reference>
<evidence type="ECO:0000313" key="1">
    <source>
        <dbReference type="EMBL" id="DAD75812.1"/>
    </source>
</evidence>
<name>A0A8S5M0P9_9CAUD</name>
<organism evidence="1">
    <name type="scientific">Siphoviridae sp. ct37J14</name>
    <dbReference type="NCBI Taxonomy" id="2826280"/>
    <lineage>
        <taxon>Viruses</taxon>
        <taxon>Duplodnaviria</taxon>
        <taxon>Heunggongvirae</taxon>
        <taxon>Uroviricota</taxon>
        <taxon>Caudoviricetes</taxon>
    </lineage>
</organism>